<dbReference type="Pfam" id="PF08448">
    <property type="entry name" value="PAS_4"/>
    <property type="match status" value="1"/>
</dbReference>
<evidence type="ECO:0000256" key="1">
    <source>
        <dbReference type="ARBA" id="ARBA00000085"/>
    </source>
</evidence>
<proteinExistence type="predicted"/>
<keyword evidence="5" id="KW-0418">Kinase</keyword>
<dbReference type="InterPro" id="IPR000014">
    <property type="entry name" value="PAS"/>
</dbReference>
<sequence>MQSSSFFESVFNGSSAGTCILTASPDPIILAVNDAFVQGASRTREDLVGRLLFDAFPESPDDVEDTGAAALRASLVRVLETGTAQAMPAQRYPIEVPQGSGEVCYEERYWSALNTPIFDENRQLICVSHTTTDITDQVRAELALRESEERLRAYIVATSDVVYRMSPDWKYMHGLDGRGILKTTTEWAEWKMEEYVHPDERERSRAAIETAIRQKSVFDLEHRVLRADGTYGWVIPPFLEHAKSRG</sequence>
<dbReference type="InterPro" id="IPR000700">
    <property type="entry name" value="PAS-assoc_C"/>
</dbReference>
<gene>
    <name evidence="7" type="ORF">GM672_23215</name>
</gene>
<name>A0A6I3T204_9BURK</name>
<dbReference type="InterPro" id="IPR013655">
    <property type="entry name" value="PAS_fold_3"/>
</dbReference>
<keyword evidence="3" id="KW-0597">Phosphoprotein</keyword>
<dbReference type="EMBL" id="WNKZ01000094">
    <property type="protein sequence ID" value="MTV55640.1"/>
    <property type="molecule type" value="Genomic_DNA"/>
</dbReference>
<dbReference type="PANTHER" id="PTHR43304">
    <property type="entry name" value="PHYTOCHROME-LIKE PROTEIN CPH1"/>
    <property type="match status" value="1"/>
</dbReference>
<dbReference type="InterPro" id="IPR013656">
    <property type="entry name" value="PAS_4"/>
</dbReference>
<protein>
    <recommendedName>
        <fullName evidence="2">histidine kinase</fullName>
        <ecNumber evidence="2">2.7.13.3</ecNumber>
    </recommendedName>
</protein>
<comment type="caution">
    <text evidence="7">The sequence shown here is derived from an EMBL/GenBank/DDBJ whole genome shotgun (WGS) entry which is preliminary data.</text>
</comment>
<dbReference type="Gene3D" id="3.30.450.20">
    <property type="entry name" value="PAS domain"/>
    <property type="match status" value="2"/>
</dbReference>
<dbReference type="AlphaFoldDB" id="A0A6I3T204"/>
<evidence type="ECO:0000313" key="7">
    <source>
        <dbReference type="EMBL" id="MTV55640.1"/>
    </source>
</evidence>
<dbReference type="GO" id="GO:0004673">
    <property type="term" value="F:protein histidine kinase activity"/>
    <property type="evidence" value="ECO:0007669"/>
    <property type="project" value="UniProtKB-EC"/>
</dbReference>
<evidence type="ECO:0000256" key="4">
    <source>
        <dbReference type="ARBA" id="ARBA00022679"/>
    </source>
</evidence>
<evidence type="ECO:0000256" key="5">
    <source>
        <dbReference type="ARBA" id="ARBA00022777"/>
    </source>
</evidence>
<dbReference type="PANTHER" id="PTHR43304:SF1">
    <property type="entry name" value="PAC DOMAIN-CONTAINING PROTEIN"/>
    <property type="match status" value="1"/>
</dbReference>
<evidence type="ECO:0000256" key="2">
    <source>
        <dbReference type="ARBA" id="ARBA00012438"/>
    </source>
</evidence>
<accession>A0A6I3T204</accession>
<dbReference type="Proteomes" id="UP000430634">
    <property type="component" value="Unassembled WGS sequence"/>
</dbReference>
<dbReference type="InterPro" id="IPR035965">
    <property type="entry name" value="PAS-like_dom_sf"/>
</dbReference>
<evidence type="ECO:0000313" key="8">
    <source>
        <dbReference type="Proteomes" id="UP000430634"/>
    </source>
</evidence>
<comment type="catalytic activity">
    <reaction evidence="1">
        <text>ATP + protein L-histidine = ADP + protein N-phospho-L-histidine.</text>
        <dbReference type="EC" id="2.7.13.3"/>
    </reaction>
</comment>
<evidence type="ECO:0000259" key="6">
    <source>
        <dbReference type="PROSITE" id="PS50113"/>
    </source>
</evidence>
<dbReference type="EC" id="2.7.13.3" evidence="2"/>
<dbReference type="CDD" id="cd00130">
    <property type="entry name" value="PAS"/>
    <property type="match status" value="2"/>
</dbReference>
<evidence type="ECO:0000256" key="3">
    <source>
        <dbReference type="ARBA" id="ARBA00022553"/>
    </source>
</evidence>
<dbReference type="OrthoDB" id="9808408at2"/>
<reference evidence="7 8" key="1">
    <citation type="submission" date="2019-11" db="EMBL/GenBank/DDBJ databases">
        <title>Type strains purchased from KCTC, JCM and DSMZ.</title>
        <authorList>
            <person name="Lu H."/>
        </authorList>
    </citation>
    <scope>NUCLEOTIDE SEQUENCE [LARGE SCALE GENOMIC DNA]</scope>
    <source>
        <strain evidence="7 8">KCTC 52429</strain>
    </source>
</reference>
<dbReference type="RefSeq" id="WP_155472898.1">
    <property type="nucleotide sequence ID" value="NZ_BMKG01000037.1"/>
</dbReference>
<organism evidence="7 8">
    <name type="scientific">Pseudoduganella buxea</name>
    <dbReference type="NCBI Taxonomy" id="1949069"/>
    <lineage>
        <taxon>Bacteria</taxon>
        <taxon>Pseudomonadati</taxon>
        <taxon>Pseudomonadota</taxon>
        <taxon>Betaproteobacteria</taxon>
        <taxon>Burkholderiales</taxon>
        <taxon>Oxalobacteraceae</taxon>
        <taxon>Telluria group</taxon>
        <taxon>Pseudoduganella</taxon>
    </lineage>
</organism>
<keyword evidence="4" id="KW-0808">Transferase</keyword>
<dbReference type="InterPro" id="IPR052162">
    <property type="entry name" value="Sensor_kinase/Photoreceptor"/>
</dbReference>
<dbReference type="PROSITE" id="PS50113">
    <property type="entry name" value="PAC"/>
    <property type="match status" value="1"/>
</dbReference>
<dbReference type="SUPFAM" id="SSF55785">
    <property type="entry name" value="PYP-like sensor domain (PAS domain)"/>
    <property type="match status" value="2"/>
</dbReference>
<feature type="domain" description="PAC" evidence="6">
    <location>
        <begin position="90"/>
        <end position="146"/>
    </location>
</feature>
<dbReference type="Pfam" id="PF08447">
    <property type="entry name" value="PAS_3"/>
    <property type="match status" value="1"/>
</dbReference>